<comment type="subcellular location">
    <subcellularLocation>
        <location evidence="1">Cell membrane</location>
        <topology evidence="1">Multi-pass membrane protein</topology>
    </subcellularLocation>
</comment>
<feature type="transmembrane region" description="Helical" evidence="6">
    <location>
        <begin position="116"/>
        <end position="132"/>
    </location>
</feature>
<dbReference type="eggNOG" id="arCOG00271">
    <property type="taxonomic scope" value="Archaea"/>
</dbReference>
<proteinExistence type="predicted"/>
<keyword evidence="4 6" id="KW-1133">Transmembrane helix</keyword>
<dbReference type="KEGG" id="pab:PAB2381"/>
<dbReference type="SUPFAM" id="SSF103481">
    <property type="entry name" value="Multidrug resistance efflux transporter EmrE"/>
    <property type="match status" value="2"/>
</dbReference>
<evidence type="ECO:0000313" key="11">
    <source>
        <dbReference type="Proteomes" id="UP000009139"/>
    </source>
</evidence>
<keyword evidence="10" id="KW-1185">Reference proteome</keyword>
<dbReference type="PANTHER" id="PTHR42920:SF5">
    <property type="entry name" value="EAMA DOMAIN-CONTAINING PROTEIN"/>
    <property type="match status" value="1"/>
</dbReference>
<organism evidence="8 10">
    <name type="scientific">Pyrococcus abyssi (strain GE5 / Orsay)</name>
    <dbReference type="NCBI Taxonomy" id="272844"/>
    <lineage>
        <taxon>Archaea</taxon>
        <taxon>Methanobacteriati</taxon>
        <taxon>Methanobacteriota</taxon>
        <taxon>Thermococci</taxon>
        <taxon>Thermococcales</taxon>
        <taxon>Thermococcaceae</taxon>
        <taxon>Pyrococcus</taxon>
    </lineage>
</organism>
<dbReference type="GO" id="GO:0005886">
    <property type="term" value="C:plasma membrane"/>
    <property type="evidence" value="ECO:0007669"/>
    <property type="project" value="UniProtKB-SubCell"/>
</dbReference>
<dbReference type="STRING" id="272844.PAB2381"/>
<dbReference type="AlphaFoldDB" id="Q9UYQ7"/>
<evidence type="ECO:0000256" key="1">
    <source>
        <dbReference type="ARBA" id="ARBA00004651"/>
    </source>
</evidence>
<reference evidence="8 10" key="4">
    <citation type="journal article" date="2003" name="Mol. Microbiol.">
        <title>An integrated analysis of the genome of the hyperthermophilic archaeon Pyrococcus abyssi.</title>
        <authorList>
            <person name="Cohen G."/>
            <person name="Barbe V."/>
            <person name="Flament D."/>
            <person name="Galperin M."/>
            <person name="Heilig R."/>
            <person name="Ripp R."/>
            <person name="Lecompte O."/>
            <person name="Prieur D."/>
            <person name="Poch O."/>
            <person name="Quellerou J."/>
            <person name="Thierry J.C."/>
            <person name="Van der Oost J."/>
            <person name="Weissenbach J."/>
            <person name="Zivanovic Y."/>
            <person name="Forterre P."/>
        </authorList>
    </citation>
    <scope>NUCLEOTIDE SEQUENCE [LARGE SCALE GENOMIC DNA]</scope>
    <source>
        <strain evidence="10">GE5 / Orsay</strain>
        <strain evidence="8">Orsay</strain>
    </source>
</reference>
<dbReference type="EMBL" id="AJ248287">
    <property type="protein sequence ID" value="CAB50355.1"/>
    <property type="molecule type" value="Genomic_DNA"/>
</dbReference>
<reference evidence="8" key="2">
    <citation type="journal article" date="2000" name="J. Mol. Biol.">
        <title>Archaeal homologs of eukaryotic methylation guide small nucleolar RNAs: lessons from the Pyrococcus genomes.</title>
        <authorList>
            <person name="Gaspin C."/>
            <person name="Cavaille J."/>
            <person name="Erauso G."/>
        </authorList>
    </citation>
    <scope>NUCLEOTIDE SEQUENCE</scope>
    <source>
        <strain evidence="8">Orsay</strain>
    </source>
</reference>
<dbReference type="Proteomes" id="UP000009139">
    <property type="component" value="Chromosome"/>
</dbReference>
<evidence type="ECO:0000259" key="7">
    <source>
        <dbReference type="Pfam" id="PF00892"/>
    </source>
</evidence>
<feature type="transmembrane region" description="Helical" evidence="6">
    <location>
        <begin position="35"/>
        <end position="53"/>
    </location>
</feature>
<feature type="transmembrane region" description="Helical" evidence="6">
    <location>
        <begin position="255"/>
        <end position="272"/>
    </location>
</feature>
<dbReference type="PANTHER" id="PTHR42920">
    <property type="entry name" value="OS03G0707200 PROTEIN-RELATED"/>
    <property type="match status" value="1"/>
</dbReference>
<evidence type="ECO:0000256" key="4">
    <source>
        <dbReference type="ARBA" id="ARBA00022989"/>
    </source>
</evidence>
<dbReference type="InterPro" id="IPR051258">
    <property type="entry name" value="Diverse_Substrate_Transporter"/>
</dbReference>
<evidence type="ECO:0000313" key="8">
    <source>
        <dbReference type="EMBL" id="CAB50355.1"/>
    </source>
</evidence>
<reference evidence="8" key="1">
    <citation type="submission" date="1999-07" db="EMBL/GenBank/DDBJ databases">
        <authorList>
            <person name="Genoscope"/>
        </authorList>
    </citation>
    <scope>NUCLEOTIDE SEQUENCE</scope>
    <source>
        <strain evidence="8">Orsay</strain>
    </source>
</reference>
<feature type="domain" description="EamA" evidence="7">
    <location>
        <begin position="7"/>
        <end position="133"/>
    </location>
</feature>
<evidence type="ECO:0000313" key="10">
    <source>
        <dbReference type="Proteomes" id="UP000000810"/>
    </source>
</evidence>
<dbReference type="Pfam" id="PF00892">
    <property type="entry name" value="EamA"/>
    <property type="match status" value="2"/>
</dbReference>
<evidence type="ECO:0000313" key="9">
    <source>
        <dbReference type="EMBL" id="CCE70896.1"/>
    </source>
</evidence>
<dbReference type="PATRIC" id="fig|272844.11.peg.1541"/>
<evidence type="ECO:0000256" key="6">
    <source>
        <dbReference type="SAM" id="Phobius"/>
    </source>
</evidence>
<feature type="transmembrane region" description="Helical" evidence="6">
    <location>
        <begin position="200"/>
        <end position="219"/>
    </location>
</feature>
<gene>
    <name evidence="8" type="ordered locus">PAB2381</name>
</gene>
<dbReference type="OrthoDB" id="17861at2157"/>
<feature type="transmembrane region" description="Helical" evidence="6">
    <location>
        <begin position="9"/>
        <end position="29"/>
    </location>
</feature>
<dbReference type="EMBL" id="HE613800">
    <property type="protein sequence ID" value="CCE70896.1"/>
    <property type="molecule type" value="Genomic_DNA"/>
</dbReference>
<dbReference type="PIR" id="F75057">
    <property type="entry name" value="F75057"/>
</dbReference>
<name>Q9UYQ7_PYRAB</name>
<feature type="transmembrane region" description="Helical" evidence="6">
    <location>
        <begin position="65"/>
        <end position="85"/>
    </location>
</feature>
<dbReference type="InterPro" id="IPR037185">
    <property type="entry name" value="EmrE-like"/>
</dbReference>
<dbReference type="HOGENOM" id="CLU_033863_21_3_2"/>
<evidence type="ECO:0000256" key="3">
    <source>
        <dbReference type="ARBA" id="ARBA00022692"/>
    </source>
</evidence>
<dbReference type="InterPro" id="IPR000620">
    <property type="entry name" value="EamA_dom"/>
</dbReference>
<dbReference type="TCDB" id="2.A.7.3.47">
    <property type="family name" value="the drug/metabolite transporter (dmt) superfamily"/>
</dbReference>
<accession>Q9UYQ7</accession>
<evidence type="ECO:0000256" key="5">
    <source>
        <dbReference type="ARBA" id="ARBA00023136"/>
    </source>
</evidence>
<feature type="transmembrane region" description="Helical" evidence="6">
    <location>
        <begin position="91"/>
        <end position="109"/>
    </location>
</feature>
<sequence length="280" mass="31125">MDETRKAELILILISAIWGSTFPVMKLGIEDYPPITFVAFRFLIASLLMLIFLRKDIKTSQALPGLLVGLSLFLGFSFQVVGLKYTTSSNSAFITSLYMVFTPFVAILLLKTRVKLIDWVALGLALLGTYLISNVGNFNYGDMLTVLAALSFAFQIVLVEYFGNLGIGLAFWQVFWNSMFSLAYAAIFEGLPMPREGSTLFAIIYTAIMATAIAFAVQVKYQPKIDSHRAAIIYSAEPVFGHFFSFLILGEVLSWKGYIGALLILIAVWLEISRENLISD</sequence>
<feature type="domain" description="EamA" evidence="7">
    <location>
        <begin position="140"/>
        <end position="270"/>
    </location>
</feature>
<evidence type="ECO:0000256" key="2">
    <source>
        <dbReference type="ARBA" id="ARBA00022475"/>
    </source>
</evidence>
<reference evidence="9 11" key="5">
    <citation type="journal article" date="2012" name="Curr. Microbiol.">
        <title>Re-annotation of two hyperthermophilic archaea Pyrococcus abyssi GE5 and Pyrococcus furiosus DSM 3638.</title>
        <authorList>
            <person name="Gao J."/>
            <person name="Wang J."/>
        </authorList>
    </citation>
    <scope>GENOME REANNOTATION</scope>
    <source>
        <strain evidence="9">GE5</strain>
        <strain evidence="11">GE5 / Orsay</strain>
    </source>
</reference>
<reference evidence="8" key="3">
    <citation type="journal article" date="2001" name="Genome Res.">
        <title>Genome evolution at the genus level: comparison of three complete genomes of hyperthermophilic archaea.</title>
        <authorList>
            <person name="Lecompte O."/>
            <person name="Ripp R."/>
            <person name="Puzos-Barbe V."/>
            <person name="Duprat S."/>
            <person name="Heilig R."/>
            <person name="Dietrich J."/>
            <person name="Thierry J.C."/>
            <person name="Poch O."/>
        </authorList>
    </citation>
    <scope>NUCLEOTIDE SEQUENCE</scope>
    <source>
        <strain evidence="8">Orsay</strain>
    </source>
</reference>
<protein>
    <submittedName>
        <fullName evidence="8">Membrane protein, putative</fullName>
    </submittedName>
</protein>
<keyword evidence="2" id="KW-1003">Cell membrane</keyword>
<keyword evidence="3 6" id="KW-0812">Transmembrane</keyword>
<keyword evidence="5 6" id="KW-0472">Membrane</keyword>
<dbReference type="RefSeq" id="WP_010868565.1">
    <property type="nucleotide sequence ID" value="NC_000868.1"/>
</dbReference>
<dbReference type="Proteomes" id="UP000000810">
    <property type="component" value="Chromosome"/>
</dbReference>